<dbReference type="GO" id="GO:0005524">
    <property type="term" value="F:ATP binding"/>
    <property type="evidence" value="ECO:0007669"/>
    <property type="project" value="UniProtKB-KW"/>
</dbReference>
<dbReference type="Gene3D" id="3.40.50.2300">
    <property type="match status" value="1"/>
</dbReference>
<evidence type="ECO:0000313" key="8">
    <source>
        <dbReference type="EMBL" id="RDH84250.1"/>
    </source>
</evidence>
<reference evidence="8 9" key="1">
    <citation type="journal article" date="2018" name="ISME J.">
        <title>Endosymbiont genomes yield clues of tubeworm success.</title>
        <authorList>
            <person name="Li Y."/>
            <person name="Liles M.R."/>
            <person name="Halanych K.M."/>
        </authorList>
    </citation>
    <scope>NUCLEOTIDE SEQUENCE [LARGE SCALE GENOMIC DNA]</scope>
    <source>
        <strain evidence="8">A1462</strain>
    </source>
</reference>
<comment type="caution">
    <text evidence="8">The sequence shown here is derived from an EMBL/GenBank/DDBJ whole genome shotgun (WGS) entry which is preliminary data.</text>
</comment>
<evidence type="ECO:0000256" key="3">
    <source>
        <dbReference type="ARBA" id="ARBA00023015"/>
    </source>
</evidence>
<protein>
    <submittedName>
        <fullName evidence="8">Sigma-54-dependent Fis family transcriptional regulator</fullName>
    </submittedName>
</protein>
<dbReference type="InterPro" id="IPR025662">
    <property type="entry name" value="Sigma_54_int_dom_ATP-bd_1"/>
</dbReference>
<proteinExistence type="predicted"/>
<evidence type="ECO:0000256" key="4">
    <source>
        <dbReference type="ARBA" id="ARBA00023163"/>
    </source>
</evidence>
<keyword evidence="5" id="KW-0597">Phosphoprotein</keyword>
<accession>A0A370DI81</accession>
<evidence type="ECO:0000256" key="1">
    <source>
        <dbReference type="ARBA" id="ARBA00022741"/>
    </source>
</evidence>
<keyword evidence="4" id="KW-0804">Transcription</keyword>
<dbReference type="InterPro" id="IPR001789">
    <property type="entry name" value="Sig_transdc_resp-reg_receiver"/>
</dbReference>
<dbReference type="PROSITE" id="PS50110">
    <property type="entry name" value="RESPONSE_REGULATORY"/>
    <property type="match status" value="1"/>
</dbReference>
<dbReference type="InterPro" id="IPR011006">
    <property type="entry name" value="CheY-like_superfamily"/>
</dbReference>
<evidence type="ECO:0000256" key="5">
    <source>
        <dbReference type="PROSITE-ProRule" id="PRU00169"/>
    </source>
</evidence>
<organism evidence="8 9">
    <name type="scientific">endosymbiont of Escarpia spicata</name>
    <dbReference type="NCBI Taxonomy" id="2200908"/>
    <lineage>
        <taxon>Bacteria</taxon>
        <taxon>Pseudomonadati</taxon>
        <taxon>Pseudomonadota</taxon>
        <taxon>Gammaproteobacteria</taxon>
        <taxon>sulfur-oxidizing symbionts</taxon>
    </lineage>
</organism>
<dbReference type="FunFam" id="3.40.50.300:FF:000006">
    <property type="entry name" value="DNA-binding transcriptional regulator NtrC"/>
    <property type="match status" value="1"/>
</dbReference>
<dbReference type="Proteomes" id="UP000254771">
    <property type="component" value="Unassembled WGS sequence"/>
</dbReference>
<keyword evidence="1" id="KW-0547">Nucleotide-binding</keyword>
<dbReference type="Gene3D" id="1.10.8.60">
    <property type="match status" value="1"/>
</dbReference>
<gene>
    <name evidence="8" type="ORF">DIZ78_12780</name>
</gene>
<keyword evidence="2" id="KW-0067">ATP-binding</keyword>
<dbReference type="InterPro" id="IPR002197">
    <property type="entry name" value="HTH_Fis"/>
</dbReference>
<dbReference type="SMART" id="SM00448">
    <property type="entry name" value="REC"/>
    <property type="match status" value="1"/>
</dbReference>
<dbReference type="PROSITE" id="PS00675">
    <property type="entry name" value="SIGMA54_INTERACT_1"/>
    <property type="match status" value="1"/>
</dbReference>
<dbReference type="InterPro" id="IPR009057">
    <property type="entry name" value="Homeodomain-like_sf"/>
</dbReference>
<dbReference type="Pfam" id="PF00072">
    <property type="entry name" value="Response_reg"/>
    <property type="match status" value="1"/>
</dbReference>
<evidence type="ECO:0000313" key="9">
    <source>
        <dbReference type="Proteomes" id="UP000254771"/>
    </source>
</evidence>
<feature type="modified residue" description="4-aspartylphosphate" evidence="5">
    <location>
        <position position="52"/>
    </location>
</feature>
<sequence length="469" mass="51936">MSKILIVDDDAASCRTLQLHLQTQGYDVKVAHSVESGLAQADADTPELVILDIRMPGISGLEGLPEFKKRFPVTHVIMITAFHDMESTIEAMQKGADDYIHKPLDIDELEAAIEKLLAFRDGTEDLVPTEAPPKGSNPLTMVGRSRAMKEVFKTIGLVAKSPATVLITGESGTGKELVARAVHRSSENPEGPFVAINCAALVETLLESDMFGHEKGAFTGAVNRQEGKFALARGGTIFLDEVGELSPSMQAKLLRVLQYKEFTPLGAKMPQTTDARVITATNLDLSEQVKRGNFREDLFYRLQVVNVHLPPLRDRKEDLMDLIQTLLGRINKELRRNVTHISKDVLQCLESYQWPGNVRELENLLMKCVALSPGDNITRDLLPDNISCCGTAATARDSKEKPMDEWSLEEMEMAHVARVLNATQWHKGRACEILGVSRPRLRRMINQFQLVSPAGEIDEDEESTTISNA</sequence>
<feature type="domain" description="Response regulatory" evidence="7">
    <location>
        <begin position="3"/>
        <end position="117"/>
    </location>
</feature>
<dbReference type="EMBL" id="QFXE01000016">
    <property type="protein sequence ID" value="RDH84250.1"/>
    <property type="molecule type" value="Genomic_DNA"/>
</dbReference>
<dbReference type="InterPro" id="IPR027417">
    <property type="entry name" value="P-loop_NTPase"/>
</dbReference>
<dbReference type="AlphaFoldDB" id="A0A370DI81"/>
<dbReference type="GO" id="GO:0000160">
    <property type="term" value="P:phosphorelay signal transduction system"/>
    <property type="evidence" value="ECO:0007669"/>
    <property type="project" value="InterPro"/>
</dbReference>
<evidence type="ECO:0000259" key="6">
    <source>
        <dbReference type="PROSITE" id="PS50045"/>
    </source>
</evidence>
<evidence type="ECO:0000259" key="7">
    <source>
        <dbReference type="PROSITE" id="PS50110"/>
    </source>
</evidence>
<dbReference type="CDD" id="cd00009">
    <property type="entry name" value="AAA"/>
    <property type="match status" value="1"/>
</dbReference>
<keyword evidence="9" id="KW-1185">Reference proteome</keyword>
<dbReference type="InterPro" id="IPR025944">
    <property type="entry name" value="Sigma_54_int_dom_CS"/>
</dbReference>
<evidence type="ECO:0000256" key="2">
    <source>
        <dbReference type="ARBA" id="ARBA00022840"/>
    </source>
</evidence>
<dbReference type="Pfam" id="PF00158">
    <property type="entry name" value="Sigma54_activat"/>
    <property type="match status" value="1"/>
</dbReference>
<dbReference type="SUPFAM" id="SSF52540">
    <property type="entry name" value="P-loop containing nucleoside triphosphate hydrolases"/>
    <property type="match status" value="1"/>
</dbReference>
<name>A0A370DI81_9GAMM</name>
<dbReference type="SUPFAM" id="SSF46689">
    <property type="entry name" value="Homeodomain-like"/>
    <property type="match status" value="1"/>
</dbReference>
<dbReference type="Pfam" id="PF25601">
    <property type="entry name" value="AAA_lid_14"/>
    <property type="match status" value="1"/>
</dbReference>
<dbReference type="InterPro" id="IPR058031">
    <property type="entry name" value="AAA_lid_NorR"/>
</dbReference>
<dbReference type="InterPro" id="IPR002078">
    <property type="entry name" value="Sigma_54_int"/>
</dbReference>
<dbReference type="PROSITE" id="PS00688">
    <property type="entry name" value="SIGMA54_INTERACT_3"/>
    <property type="match status" value="1"/>
</dbReference>
<dbReference type="Pfam" id="PF02954">
    <property type="entry name" value="HTH_8"/>
    <property type="match status" value="1"/>
</dbReference>
<dbReference type="Gene3D" id="3.40.50.300">
    <property type="entry name" value="P-loop containing nucleotide triphosphate hydrolases"/>
    <property type="match status" value="1"/>
</dbReference>
<dbReference type="InterPro" id="IPR003593">
    <property type="entry name" value="AAA+_ATPase"/>
</dbReference>
<dbReference type="GO" id="GO:0006355">
    <property type="term" value="P:regulation of DNA-templated transcription"/>
    <property type="evidence" value="ECO:0007669"/>
    <property type="project" value="InterPro"/>
</dbReference>
<dbReference type="SUPFAM" id="SSF52172">
    <property type="entry name" value="CheY-like"/>
    <property type="match status" value="1"/>
</dbReference>
<dbReference type="GO" id="GO:0043565">
    <property type="term" value="F:sequence-specific DNA binding"/>
    <property type="evidence" value="ECO:0007669"/>
    <property type="project" value="InterPro"/>
</dbReference>
<keyword evidence="3" id="KW-0805">Transcription regulation</keyword>
<dbReference type="SMART" id="SM00382">
    <property type="entry name" value="AAA"/>
    <property type="match status" value="1"/>
</dbReference>
<dbReference type="PROSITE" id="PS50045">
    <property type="entry name" value="SIGMA54_INTERACT_4"/>
    <property type="match status" value="1"/>
</dbReference>
<dbReference type="PANTHER" id="PTHR32071">
    <property type="entry name" value="TRANSCRIPTIONAL REGULATORY PROTEIN"/>
    <property type="match status" value="1"/>
</dbReference>
<feature type="domain" description="Sigma-54 factor interaction" evidence="6">
    <location>
        <begin position="141"/>
        <end position="370"/>
    </location>
</feature>
<dbReference type="Gene3D" id="1.10.10.60">
    <property type="entry name" value="Homeodomain-like"/>
    <property type="match status" value="1"/>
</dbReference>